<organism evidence="1 2">
    <name type="scientific">Catenaria anguillulae PL171</name>
    <dbReference type="NCBI Taxonomy" id="765915"/>
    <lineage>
        <taxon>Eukaryota</taxon>
        <taxon>Fungi</taxon>
        <taxon>Fungi incertae sedis</taxon>
        <taxon>Blastocladiomycota</taxon>
        <taxon>Blastocladiomycetes</taxon>
        <taxon>Blastocladiales</taxon>
        <taxon>Catenariaceae</taxon>
        <taxon>Catenaria</taxon>
    </lineage>
</organism>
<name>A0A1Y2I401_9FUNG</name>
<comment type="caution">
    <text evidence="1">The sequence shown here is derived from an EMBL/GenBank/DDBJ whole genome shotgun (WGS) entry which is preliminary data.</text>
</comment>
<gene>
    <name evidence="1" type="ORF">BCR44DRAFT_1098554</name>
</gene>
<sequence length="228" mass="26437">MPWIDSTLATRVGDLWLLRQLANLAKRNDRCYRPLQYNHHQLARHAGASGNLDLVRYLIQDSRLLKKRHLDGLVQQASIHGHLHILDWVALDRPLALQTYSAKHLAHPPPHDDEAGSLHVRVLQWWIEHESLWNPRWETSRWDWHVWLLVEACLAKRMRVIEYWLGVQDSKLIWPQYASHRLTSLGWPLAAAAATGDRDWFDKVHALLPDAIKATCLHLRVGQATCNS</sequence>
<evidence type="ECO:0000313" key="2">
    <source>
        <dbReference type="Proteomes" id="UP000193411"/>
    </source>
</evidence>
<evidence type="ECO:0000313" key="1">
    <source>
        <dbReference type="EMBL" id="ORZ40693.1"/>
    </source>
</evidence>
<accession>A0A1Y2I401</accession>
<proteinExistence type="predicted"/>
<reference evidence="1 2" key="1">
    <citation type="submission" date="2016-07" db="EMBL/GenBank/DDBJ databases">
        <title>Pervasive Adenine N6-methylation of Active Genes in Fungi.</title>
        <authorList>
            <consortium name="DOE Joint Genome Institute"/>
            <person name="Mondo S.J."/>
            <person name="Dannebaum R.O."/>
            <person name="Kuo R.C."/>
            <person name="Labutti K."/>
            <person name="Haridas S."/>
            <person name="Kuo A."/>
            <person name="Salamov A."/>
            <person name="Ahrendt S.R."/>
            <person name="Lipzen A."/>
            <person name="Sullivan W."/>
            <person name="Andreopoulos W.B."/>
            <person name="Clum A."/>
            <person name="Lindquist E."/>
            <person name="Daum C."/>
            <person name="Ramamoorthy G.K."/>
            <person name="Gryganskyi A."/>
            <person name="Culley D."/>
            <person name="Magnuson J.K."/>
            <person name="James T.Y."/>
            <person name="O'Malley M.A."/>
            <person name="Stajich J.E."/>
            <person name="Spatafora J.W."/>
            <person name="Visel A."/>
            <person name="Grigoriev I.V."/>
        </authorList>
    </citation>
    <scope>NUCLEOTIDE SEQUENCE [LARGE SCALE GENOMIC DNA]</scope>
    <source>
        <strain evidence="1 2">PL171</strain>
    </source>
</reference>
<keyword evidence="2" id="KW-1185">Reference proteome</keyword>
<protein>
    <recommendedName>
        <fullName evidence="3">Ankyrin repeat-containing domain protein</fullName>
    </recommendedName>
</protein>
<dbReference type="EMBL" id="MCFL01000002">
    <property type="protein sequence ID" value="ORZ40693.1"/>
    <property type="molecule type" value="Genomic_DNA"/>
</dbReference>
<evidence type="ECO:0008006" key="3">
    <source>
        <dbReference type="Google" id="ProtNLM"/>
    </source>
</evidence>
<dbReference type="AlphaFoldDB" id="A0A1Y2I401"/>
<dbReference type="Proteomes" id="UP000193411">
    <property type="component" value="Unassembled WGS sequence"/>
</dbReference>